<feature type="region of interest" description="Disordered" evidence="1">
    <location>
        <begin position="1"/>
        <end position="59"/>
    </location>
</feature>
<dbReference type="EMBL" id="JAPZBS010000002">
    <property type="protein sequence ID" value="KAJ5381574.1"/>
    <property type="molecule type" value="Genomic_DNA"/>
</dbReference>
<dbReference type="InterPro" id="IPR053006">
    <property type="entry name" value="Meiosis_regulatory"/>
</dbReference>
<feature type="compositionally biased region" description="Low complexity" evidence="1">
    <location>
        <begin position="207"/>
        <end position="224"/>
    </location>
</feature>
<feature type="compositionally biased region" description="Low complexity" evidence="1">
    <location>
        <begin position="38"/>
        <end position="50"/>
    </location>
</feature>
<reference evidence="3" key="1">
    <citation type="submission" date="2022-11" db="EMBL/GenBank/DDBJ databases">
        <authorList>
            <person name="Petersen C."/>
        </authorList>
    </citation>
    <scope>NUCLEOTIDE SEQUENCE</scope>
    <source>
        <strain evidence="3">IBT 29864</strain>
    </source>
</reference>
<feature type="compositionally biased region" description="Low complexity" evidence="1">
    <location>
        <begin position="365"/>
        <end position="381"/>
    </location>
</feature>
<dbReference type="PANTHER" id="PTHR28094:SF2">
    <property type="entry name" value="BACTERIOPHAGE T5 ORF172 DNA-BINDING DOMAIN-CONTAINING PROTEIN"/>
    <property type="match status" value="1"/>
</dbReference>
<feature type="region of interest" description="Disordered" evidence="1">
    <location>
        <begin position="365"/>
        <end position="392"/>
    </location>
</feature>
<dbReference type="AlphaFoldDB" id="A0A9W9SQF9"/>
<dbReference type="Pfam" id="PF10544">
    <property type="entry name" value="T5orf172"/>
    <property type="match status" value="1"/>
</dbReference>
<proteinExistence type="predicted"/>
<dbReference type="Proteomes" id="UP001147782">
    <property type="component" value="Unassembled WGS sequence"/>
</dbReference>
<feature type="region of interest" description="Disordered" evidence="1">
    <location>
        <begin position="106"/>
        <end position="131"/>
    </location>
</feature>
<gene>
    <name evidence="3" type="ORF">N7496_004002</name>
</gene>
<protein>
    <recommendedName>
        <fullName evidence="2">Bacteriophage T5 Orf172 DNA-binding domain-containing protein</fullName>
    </recommendedName>
</protein>
<feature type="compositionally biased region" description="Polar residues" evidence="1">
    <location>
        <begin position="19"/>
        <end position="32"/>
    </location>
</feature>
<keyword evidence="4" id="KW-1185">Reference proteome</keyword>
<evidence type="ECO:0000259" key="2">
    <source>
        <dbReference type="SMART" id="SM00974"/>
    </source>
</evidence>
<evidence type="ECO:0000313" key="3">
    <source>
        <dbReference type="EMBL" id="KAJ5381574.1"/>
    </source>
</evidence>
<accession>A0A9W9SQF9</accession>
<feature type="region of interest" description="Disordered" evidence="1">
    <location>
        <begin position="147"/>
        <end position="224"/>
    </location>
</feature>
<dbReference type="PANTHER" id="PTHR28094">
    <property type="entry name" value="MEIOTICALLY UP-REGULATED GENE 113 PROTEIN"/>
    <property type="match status" value="1"/>
</dbReference>
<feature type="compositionally biased region" description="Polar residues" evidence="1">
    <location>
        <begin position="1"/>
        <end position="10"/>
    </location>
</feature>
<organism evidence="3 4">
    <name type="scientific">Penicillium cataractarum</name>
    <dbReference type="NCBI Taxonomy" id="2100454"/>
    <lineage>
        <taxon>Eukaryota</taxon>
        <taxon>Fungi</taxon>
        <taxon>Dikarya</taxon>
        <taxon>Ascomycota</taxon>
        <taxon>Pezizomycotina</taxon>
        <taxon>Eurotiomycetes</taxon>
        <taxon>Eurotiomycetidae</taxon>
        <taxon>Eurotiales</taxon>
        <taxon>Aspergillaceae</taxon>
        <taxon>Penicillium</taxon>
    </lineage>
</organism>
<dbReference type="InterPro" id="IPR018306">
    <property type="entry name" value="Phage_T5_Orf172_DNA-bd"/>
</dbReference>
<feature type="compositionally biased region" description="Polar residues" evidence="1">
    <location>
        <begin position="166"/>
        <end position="192"/>
    </location>
</feature>
<sequence length="460" mass="51200">MPPQISNTPESVLPRSDSRNPATTCRGITTQGRPCRRALASSTTPSPASTPRKKGAQHGVPDMASLYCWQHKDQAVSSAVDYSDHITPVKPRTSIDTLMDRLGVLEINDKPPPRKRPQKQRTSQSGFSEKRRPRRTFCCFEIIDDDEDHRPSAPVSRPAYTRPVQGHSSVPQKQYQDGQRPTSTPRPQQIRVSSYGDRVSAPQTPTRPSLPNNRLSSSSSHTPSLLSWIPKTLSPQTTSVLLTELAKPISDADDEGYIYMFWLTPQNTTTDEHAPLPRDIASSIVPPAPQTDGSLRPPLQPRSVSDALRAARDLNALTTNPTSTTPGSIRLKIGRTSNVHRRLAEWTRQCSYDLTLIRYYPYTPSSASSSPARVPASRQRAGSNASPAASLLPGRKVPHVHRVERLIHLELADLRVRDLGRCSECGKEHREWFEVEAAKEALRRVDECVRRWVSWGESMA</sequence>
<reference evidence="3" key="2">
    <citation type="journal article" date="2023" name="IMA Fungus">
        <title>Comparative genomic study of the Penicillium genus elucidates a diverse pangenome and 15 lateral gene transfer events.</title>
        <authorList>
            <person name="Petersen C."/>
            <person name="Sorensen T."/>
            <person name="Nielsen M.R."/>
            <person name="Sondergaard T.E."/>
            <person name="Sorensen J.L."/>
            <person name="Fitzpatrick D.A."/>
            <person name="Frisvad J.C."/>
            <person name="Nielsen K.L."/>
        </authorList>
    </citation>
    <scope>NUCLEOTIDE SEQUENCE</scope>
    <source>
        <strain evidence="3">IBT 29864</strain>
    </source>
</reference>
<comment type="caution">
    <text evidence="3">The sequence shown here is derived from an EMBL/GenBank/DDBJ whole genome shotgun (WGS) entry which is preliminary data.</text>
</comment>
<feature type="domain" description="Bacteriophage T5 Orf172 DNA-binding" evidence="2">
    <location>
        <begin position="325"/>
        <end position="445"/>
    </location>
</feature>
<dbReference type="OrthoDB" id="2417614at2759"/>
<dbReference type="RefSeq" id="XP_056559145.1">
    <property type="nucleotide sequence ID" value="XM_056696933.1"/>
</dbReference>
<dbReference type="SMART" id="SM00974">
    <property type="entry name" value="T5orf172"/>
    <property type="match status" value="1"/>
</dbReference>
<evidence type="ECO:0000313" key="4">
    <source>
        <dbReference type="Proteomes" id="UP001147782"/>
    </source>
</evidence>
<name>A0A9W9SQF9_9EURO</name>
<dbReference type="GeneID" id="81436110"/>
<evidence type="ECO:0000256" key="1">
    <source>
        <dbReference type="SAM" id="MobiDB-lite"/>
    </source>
</evidence>